<accession>A0A9D4SEG5</accession>
<sequence length="248" mass="29412">MAPSNRKVQFRLENVKEELEDENQQSCNNDNKRGPIAITKRPAFELPTSHNQQNDPLTIKEQYRPDLKRLSLDDLKGLLEKQQRILRNRKLLDNLKDKGEKTKKFLQEIQEELSIREKNVNKSIAKTEHLLEELSIKEEKDEMMKTISPYKDAYSENRARLFDQNQCSNQSAKHEHTMKTLTYQQSFECLEKAIGKEKDSLHKQMIRFYDYRTRDDESEQSDFDENYDDDDDDDHDANVIRINFNHSG</sequence>
<feature type="region of interest" description="Disordered" evidence="1">
    <location>
        <begin position="215"/>
        <end position="236"/>
    </location>
</feature>
<name>A0A9D4SEG5_DERFA</name>
<protein>
    <submittedName>
        <fullName evidence="2">Uncharacterized protein</fullName>
    </submittedName>
</protein>
<dbReference type="OrthoDB" id="2408655at2759"/>
<evidence type="ECO:0000313" key="2">
    <source>
        <dbReference type="EMBL" id="KAH7638693.1"/>
    </source>
</evidence>
<comment type="caution">
    <text evidence="2">The sequence shown here is derived from an EMBL/GenBank/DDBJ whole genome shotgun (WGS) entry which is preliminary data.</text>
</comment>
<dbReference type="Proteomes" id="UP000828236">
    <property type="component" value="Unassembled WGS sequence"/>
</dbReference>
<feature type="compositionally biased region" description="Acidic residues" evidence="1">
    <location>
        <begin position="216"/>
        <end position="235"/>
    </location>
</feature>
<dbReference type="EMBL" id="SDOV01000007">
    <property type="protein sequence ID" value="KAH7638693.1"/>
    <property type="molecule type" value="Genomic_DNA"/>
</dbReference>
<feature type="region of interest" description="Disordered" evidence="1">
    <location>
        <begin position="18"/>
        <end position="56"/>
    </location>
</feature>
<evidence type="ECO:0000256" key="1">
    <source>
        <dbReference type="SAM" id="MobiDB-lite"/>
    </source>
</evidence>
<reference evidence="2" key="1">
    <citation type="submission" date="2020-06" db="EMBL/GenBank/DDBJ databases">
        <authorList>
            <person name="Ji K."/>
            <person name="Li J."/>
        </authorList>
    </citation>
    <scope>NUCLEOTIDE SEQUENCE</scope>
    <source>
        <strain evidence="2">JKM2019</strain>
        <tissue evidence="2">Whole body</tissue>
    </source>
</reference>
<reference evidence="2" key="2">
    <citation type="journal article" date="2021" name="World Allergy Organ. J.">
        <title>Chromosome-level assembly of Dermatophagoides farinae genome and transcriptome reveals two novel allergens Der f 37 and Der f 39.</title>
        <authorList>
            <person name="Chen J."/>
            <person name="Cai Z."/>
            <person name="Fan D."/>
            <person name="Hu J."/>
            <person name="Hou Y."/>
            <person name="He Y."/>
            <person name="Zhang Z."/>
            <person name="Zhao Z."/>
            <person name="Gao P."/>
            <person name="Hu W."/>
            <person name="Sun J."/>
            <person name="Li J."/>
            <person name="Ji K."/>
        </authorList>
    </citation>
    <scope>NUCLEOTIDE SEQUENCE</scope>
    <source>
        <strain evidence="2">JKM2019</strain>
    </source>
</reference>
<gene>
    <name evidence="2" type="ORF">HUG17_2726</name>
</gene>
<dbReference type="AlphaFoldDB" id="A0A9D4SEG5"/>
<organism evidence="2">
    <name type="scientific">Dermatophagoides farinae</name>
    <name type="common">American house dust mite</name>
    <dbReference type="NCBI Taxonomy" id="6954"/>
    <lineage>
        <taxon>Eukaryota</taxon>
        <taxon>Metazoa</taxon>
        <taxon>Ecdysozoa</taxon>
        <taxon>Arthropoda</taxon>
        <taxon>Chelicerata</taxon>
        <taxon>Arachnida</taxon>
        <taxon>Acari</taxon>
        <taxon>Acariformes</taxon>
        <taxon>Sarcoptiformes</taxon>
        <taxon>Astigmata</taxon>
        <taxon>Psoroptidia</taxon>
        <taxon>Analgoidea</taxon>
        <taxon>Pyroglyphidae</taxon>
        <taxon>Dermatophagoidinae</taxon>
        <taxon>Dermatophagoides</taxon>
    </lineage>
</organism>
<proteinExistence type="predicted"/>